<dbReference type="Gramene" id="Manes.02G201700.1.v8.1">
    <property type="protein sequence ID" value="Manes.02G201700.1.v8.1.CDS.1"/>
    <property type="gene ID" value="Manes.02G201700.v8.1"/>
</dbReference>
<comment type="caution">
    <text evidence="6">The sequence shown here is derived from an EMBL/GenBank/DDBJ whole genome shotgun (WGS) entry which is preliminary data.</text>
</comment>
<dbReference type="GO" id="GO:0009505">
    <property type="term" value="C:plant-type cell wall"/>
    <property type="evidence" value="ECO:0000318"/>
    <property type="project" value="GO_Central"/>
</dbReference>
<dbReference type="InterPro" id="IPR006501">
    <property type="entry name" value="Pectinesterase_inhib_dom"/>
</dbReference>
<evidence type="ECO:0000256" key="4">
    <source>
        <dbReference type="SAM" id="SignalP"/>
    </source>
</evidence>
<feature type="signal peptide" evidence="4">
    <location>
        <begin position="1"/>
        <end position="16"/>
    </location>
</feature>
<dbReference type="Gene3D" id="1.20.140.40">
    <property type="entry name" value="Invertase/pectin methylesterase inhibitor family protein"/>
    <property type="match status" value="1"/>
</dbReference>
<protein>
    <recommendedName>
        <fullName evidence="5">Pectinesterase inhibitor domain-containing protein</fullName>
    </recommendedName>
</protein>
<dbReference type="OMA" id="CERVYNT"/>
<dbReference type="GO" id="GO:0009827">
    <property type="term" value="P:plant-type cell wall modification"/>
    <property type="evidence" value="ECO:0000318"/>
    <property type="project" value="GO_Central"/>
</dbReference>
<dbReference type="PANTHER" id="PTHR36710:SF13">
    <property type="entry name" value="PUTATIVE-RELATED"/>
    <property type="match status" value="1"/>
</dbReference>
<dbReference type="AlphaFoldDB" id="A0A2C9WFL3"/>
<keyword evidence="1 4" id="KW-0732">Signal</keyword>
<dbReference type="InterPro" id="IPR034087">
    <property type="entry name" value="C/VIF1"/>
</dbReference>
<dbReference type="Proteomes" id="UP000091857">
    <property type="component" value="Chromosome 2"/>
</dbReference>
<evidence type="ECO:0000256" key="2">
    <source>
        <dbReference type="ARBA" id="ARBA00023157"/>
    </source>
</evidence>
<sequence>MKSLLVLLLFIFPVHAAIPSIINGNLINKTCKQTPYYELCVRSLISNPHSFNTDVKGLARIMILTIDAKATHALKHINNLLQRSSSYNSLSKKERRELKACADRYSVIIKGDVPQAIDAMRTGDYKFAEEGTYDAAAEAMSCEEEISGHHSQLSDMNMMVHDVSVVAGSIVQIILSS</sequence>
<gene>
    <name evidence="6" type="ORF">MANES_02G201700v8</name>
</gene>
<accession>A0A2C9WFL3</accession>
<evidence type="ECO:0000256" key="1">
    <source>
        <dbReference type="ARBA" id="ARBA00022729"/>
    </source>
</evidence>
<evidence type="ECO:0000313" key="7">
    <source>
        <dbReference type="Proteomes" id="UP000091857"/>
    </source>
</evidence>
<comment type="similarity">
    <text evidence="3">Belongs to the PMEI family.</text>
</comment>
<dbReference type="NCBIfam" id="TIGR01614">
    <property type="entry name" value="PME_inhib"/>
    <property type="match status" value="1"/>
</dbReference>
<dbReference type="STRING" id="3983.A0A2C9WFL3"/>
<evidence type="ECO:0000313" key="6">
    <source>
        <dbReference type="EMBL" id="OAY58719.1"/>
    </source>
</evidence>
<evidence type="ECO:0000259" key="5">
    <source>
        <dbReference type="SMART" id="SM00856"/>
    </source>
</evidence>
<dbReference type="EMBL" id="CM004388">
    <property type="protein sequence ID" value="OAY58719.1"/>
    <property type="molecule type" value="Genomic_DNA"/>
</dbReference>
<dbReference type="Pfam" id="PF04043">
    <property type="entry name" value="PMEI"/>
    <property type="match status" value="1"/>
</dbReference>
<dbReference type="InterPro" id="IPR052421">
    <property type="entry name" value="PCW_Enzyme_Inhibitor"/>
</dbReference>
<keyword evidence="7" id="KW-1185">Reference proteome</keyword>
<dbReference type="InterPro" id="IPR035513">
    <property type="entry name" value="Invertase/methylesterase_inhib"/>
</dbReference>
<feature type="chain" id="PRO_5012406568" description="Pectinesterase inhibitor domain-containing protein" evidence="4">
    <location>
        <begin position="17"/>
        <end position="177"/>
    </location>
</feature>
<dbReference type="GO" id="GO:0004857">
    <property type="term" value="F:enzyme inhibitor activity"/>
    <property type="evidence" value="ECO:0000318"/>
    <property type="project" value="GO_Central"/>
</dbReference>
<dbReference type="SMART" id="SM00856">
    <property type="entry name" value="PMEI"/>
    <property type="match status" value="1"/>
</dbReference>
<dbReference type="FunFam" id="1.20.140.40:FF:000009">
    <property type="entry name" value="Invertase/pectin methylesterase inhibitor family protein"/>
    <property type="match status" value="1"/>
</dbReference>
<dbReference type="OrthoDB" id="846034at2759"/>
<proteinExistence type="inferred from homology"/>
<feature type="domain" description="Pectinesterase inhibitor" evidence="5">
    <location>
        <begin position="22"/>
        <end position="173"/>
    </location>
</feature>
<keyword evidence="2" id="KW-1015">Disulfide bond</keyword>
<dbReference type="CDD" id="cd15796">
    <property type="entry name" value="CIF_like"/>
    <property type="match status" value="1"/>
</dbReference>
<dbReference type="PANTHER" id="PTHR36710">
    <property type="entry name" value="PECTINESTERASE INHIBITOR-LIKE"/>
    <property type="match status" value="1"/>
</dbReference>
<name>A0A2C9WFL3_MANES</name>
<dbReference type="SUPFAM" id="SSF101148">
    <property type="entry name" value="Plant invertase/pectin methylesterase inhibitor"/>
    <property type="match status" value="1"/>
</dbReference>
<organism evidence="6 7">
    <name type="scientific">Manihot esculenta</name>
    <name type="common">Cassava</name>
    <name type="synonym">Jatropha manihot</name>
    <dbReference type="NCBI Taxonomy" id="3983"/>
    <lineage>
        <taxon>Eukaryota</taxon>
        <taxon>Viridiplantae</taxon>
        <taxon>Streptophyta</taxon>
        <taxon>Embryophyta</taxon>
        <taxon>Tracheophyta</taxon>
        <taxon>Spermatophyta</taxon>
        <taxon>Magnoliopsida</taxon>
        <taxon>eudicotyledons</taxon>
        <taxon>Gunneridae</taxon>
        <taxon>Pentapetalae</taxon>
        <taxon>rosids</taxon>
        <taxon>fabids</taxon>
        <taxon>Malpighiales</taxon>
        <taxon>Euphorbiaceae</taxon>
        <taxon>Crotonoideae</taxon>
        <taxon>Manihoteae</taxon>
        <taxon>Manihot</taxon>
    </lineage>
</organism>
<reference evidence="7" key="1">
    <citation type="journal article" date="2016" name="Nat. Biotechnol.">
        <title>Sequencing wild and cultivated cassava and related species reveals extensive interspecific hybridization and genetic diversity.</title>
        <authorList>
            <person name="Bredeson J.V."/>
            <person name="Lyons J.B."/>
            <person name="Prochnik S.E."/>
            <person name="Wu G.A."/>
            <person name="Ha C.M."/>
            <person name="Edsinger-Gonzales E."/>
            <person name="Grimwood J."/>
            <person name="Schmutz J."/>
            <person name="Rabbi I.Y."/>
            <person name="Egesi C."/>
            <person name="Nauluvula P."/>
            <person name="Lebot V."/>
            <person name="Ndunguru J."/>
            <person name="Mkamilo G."/>
            <person name="Bart R.S."/>
            <person name="Setter T.L."/>
            <person name="Gleadow R.M."/>
            <person name="Kulakow P."/>
            <person name="Ferguson M.E."/>
            <person name="Rounsley S."/>
            <person name="Rokhsar D.S."/>
        </authorList>
    </citation>
    <scope>NUCLEOTIDE SEQUENCE [LARGE SCALE GENOMIC DNA]</scope>
    <source>
        <strain evidence="7">cv. AM560-2</strain>
    </source>
</reference>
<evidence type="ECO:0000256" key="3">
    <source>
        <dbReference type="ARBA" id="ARBA00038471"/>
    </source>
</evidence>